<keyword evidence="2" id="KW-0472">Membrane</keyword>
<feature type="transmembrane region" description="Helical" evidence="2">
    <location>
        <begin position="82"/>
        <end position="103"/>
    </location>
</feature>
<feature type="transmembrane region" description="Helical" evidence="2">
    <location>
        <begin position="59"/>
        <end position="76"/>
    </location>
</feature>
<dbReference type="AlphaFoldDB" id="A0A9P2TCY3"/>
<dbReference type="Proteomes" id="UP000014184">
    <property type="component" value="Unassembled WGS sequence"/>
</dbReference>
<dbReference type="Pfam" id="PF03779">
    <property type="entry name" value="SPW"/>
    <property type="match status" value="1"/>
</dbReference>
<organism evidence="4 5">
    <name type="scientific">Thermobifida fusca TM51</name>
    <dbReference type="NCBI Taxonomy" id="1169414"/>
    <lineage>
        <taxon>Bacteria</taxon>
        <taxon>Bacillati</taxon>
        <taxon>Actinomycetota</taxon>
        <taxon>Actinomycetes</taxon>
        <taxon>Streptosporangiales</taxon>
        <taxon>Nocardiopsidaceae</taxon>
        <taxon>Thermobifida</taxon>
    </lineage>
</organism>
<feature type="transmembrane region" description="Helical" evidence="2">
    <location>
        <begin position="7"/>
        <end position="23"/>
    </location>
</feature>
<accession>A0A9P2TCY3</accession>
<keyword evidence="2" id="KW-1133">Transmembrane helix</keyword>
<evidence type="ECO:0000259" key="3">
    <source>
        <dbReference type="Pfam" id="PF03779"/>
    </source>
</evidence>
<evidence type="ECO:0000313" key="5">
    <source>
        <dbReference type="Proteomes" id="UP000014184"/>
    </source>
</evidence>
<reference evidence="4 5" key="1">
    <citation type="journal article" date="2013" name="Genome Announc.">
        <title>Draft Genome Sequence of the Lignocellulose Decomposer Thermobifida fusca Strain TM51.</title>
        <authorList>
            <person name="Toth A."/>
            <person name="Barna T."/>
            <person name="Nagy I."/>
            <person name="Horvath B."/>
            <person name="Nagy I."/>
            <person name="Tancsics A."/>
            <person name="Kriszt B."/>
            <person name="Baka E."/>
            <person name="Fekete C."/>
            <person name="Kukolya J."/>
        </authorList>
    </citation>
    <scope>NUCLEOTIDE SEQUENCE [LARGE SCALE GENOMIC DNA]</scope>
    <source>
        <strain evidence="4 5">TM51</strain>
    </source>
</reference>
<comment type="caution">
    <text evidence="4">The sequence shown here is derived from an EMBL/GenBank/DDBJ whole genome shotgun (WGS) entry which is preliminary data.</text>
</comment>
<name>A0A9P2TCY3_THEFU</name>
<proteinExistence type="predicted"/>
<evidence type="ECO:0000313" key="4">
    <source>
        <dbReference type="EMBL" id="EOR72398.1"/>
    </source>
</evidence>
<evidence type="ECO:0000256" key="1">
    <source>
        <dbReference type="SAM" id="MobiDB-lite"/>
    </source>
</evidence>
<dbReference type="InterPro" id="IPR005530">
    <property type="entry name" value="SPW"/>
</dbReference>
<sequence>MGGQWDNWVALAAGIVVGLSWVWHGLFGLGMVVLFLLGLATVLTAVLSLTRPGMLSSEAVLIGIGVLLVLTPWLFGFTGNLAAAWTAWVAGVVIAVTGAVGLVRSWRSHGTQEPRGPSGSATRSPTMRALT</sequence>
<feature type="domain" description="SPW repeat-containing integral membrane" evidence="3">
    <location>
        <begin position="5"/>
        <end position="98"/>
    </location>
</feature>
<dbReference type="EMBL" id="AOSG01000014">
    <property type="protein sequence ID" value="EOR72398.1"/>
    <property type="molecule type" value="Genomic_DNA"/>
</dbReference>
<keyword evidence="5" id="KW-1185">Reference proteome</keyword>
<evidence type="ECO:0000256" key="2">
    <source>
        <dbReference type="SAM" id="Phobius"/>
    </source>
</evidence>
<dbReference type="RefSeq" id="WP_011290968.1">
    <property type="nucleotide sequence ID" value="NZ_AOSG01000014.1"/>
</dbReference>
<keyword evidence="2" id="KW-0812">Transmembrane</keyword>
<gene>
    <name evidence="4" type="ORF">TM51_02968</name>
</gene>
<protein>
    <recommendedName>
        <fullName evidence="3">SPW repeat-containing integral membrane domain-containing protein</fullName>
    </recommendedName>
</protein>
<feature type="region of interest" description="Disordered" evidence="1">
    <location>
        <begin position="108"/>
        <end position="131"/>
    </location>
</feature>
<feature type="transmembrane region" description="Helical" evidence="2">
    <location>
        <begin position="29"/>
        <end position="47"/>
    </location>
</feature>